<dbReference type="Proteomes" id="UP000623467">
    <property type="component" value="Unassembled WGS sequence"/>
</dbReference>
<accession>A0A8H6XQK6</accession>
<evidence type="ECO:0000313" key="1">
    <source>
        <dbReference type="EMBL" id="KAF7345317.1"/>
    </source>
</evidence>
<evidence type="ECO:0000313" key="2">
    <source>
        <dbReference type="Proteomes" id="UP000623467"/>
    </source>
</evidence>
<gene>
    <name evidence="1" type="ORF">MSAN_01908500</name>
</gene>
<reference evidence="1" key="1">
    <citation type="submission" date="2020-05" db="EMBL/GenBank/DDBJ databases">
        <title>Mycena genomes resolve the evolution of fungal bioluminescence.</title>
        <authorList>
            <person name="Tsai I.J."/>
        </authorList>
    </citation>
    <scope>NUCLEOTIDE SEQUENCE</scope>
    <source>
        <strain evidence="1">160909Yilan</strain>
    </source>
</reference>
<dbReference type="EMBL" id="JACAZH010000020">
    <property type="protein sequence ID" value="KAF7345317.1"/>
    <property type="molecule type" value="Genomic_DNA"/>
</dbReference>
<keyword evidence="2" id="KW-1185">Reference proteome</keyword>
<name>A0A8H6XQK6_9AGAR</name>
<organism evidence="1 2">
    <name type="scientific">Mycena sanguinolenta</name>
    <dbReference type="NCBI Taxonomy" id="230812"/>
    <lineage>
        <taxon>Eukaryota</taxon>
        <taxon>Fungi</taxon>
        <taxon>Dikarya</taxon>
        <taxon>Basidiomycota</taxon>
        <taxon>Agaricomycotina</taxon>
        <taxon>Agaricomycetes</taxon>
        <taxon>Agaricomycetidae</taxon>
        <taxon>Agaricales</taxon>
        <taxon>Marasmiineae</taxon>
        <taxon>Mycenaceae</taxon>
        <taxon>Mycena</taxon>
    </lineage>
</organism>
<protein>
    <submittedName>
        <fullName evidence="1">Uncharacterized protein</fullName>
    </submittedName>
</protein>
<comment type="caution">
    <text evidence="1">The sequence shown here is derived from an EMBL/GenBank/DDBJ whole genome shotgun (WGS) entry which is preliminary data.</text>
</comment>
<sequence>MYIAPSVSCIYNSLKYRSFPVNSSAKMAASRNTLIVMGSGPDSFFVGHGRRYFVENMPESFTTHVETNFVICMTKWISMGKSMDTWVVYNMATDNFHFHGINPELRDYICGTNGKFAAGFVSFPDRDDNSPFQYFVKGKKDHWHAVLNNPLSQRIGTVKAEEANFDKELTGILFGKGKTYILMFCAGFLVNFDEETSYEEHPLYKVVQQYNEPGWCIEPQSTLCFYDSRYFFLKLKRLGEDGEVKMHWNLPPAIDVRLRNLIQQTEEPEEKNAVIEGEQMCLELIKTRVAREQAIENQITQQTLMGQQAIMNQVQQMNMMMAASWSNFRLQ</sequence>
<dbReference type="OrthoDB" id="3006414at2759"/>
<proteinExistence type="predicted"/>
<dbReference type="AlphaFoldDB" id="A0A8H6XQK6"/>